<feature type="region of interest" description="Disordered" evidence="1">
    <location>
        <begin position="1"/>
        <end position="39"/>
    </location>
</feature>
<feature type="non-terminal residue" evidence="2">
    <location>
        <position position="39"/>
    </location>
</feature>
<feature type="compositionally biased region" description="Basic and acidic residues" evidence="1">
    <location>
        <begin position="1"/>
        <end position="10"/>
    </location>
</feature>
<proteinExistence type="predicted"/>
<dbReference type="EMBL" id="LXQA010290334">
    <property type="protein sequence ID" value="MCI41286.1"/>
    <property type="molecule type" value="Genomic_DNA"/>
</dbReference>
<keyword evidence="3" id="KW-1185">Reference proteome</keyword>
<dbReference type="Proteomes" id="UP000265520">
    <property type="component" value="Unassembled WGS sequence"/>
</dbReference>
<comment type="caution">
    <text evidence="2">The sequence shown here is derived from an EMBL/GenBank/DDBJ whole genome shotgun (WGS) entry which is preliminary data.</text>
</comment>
<evidence type="ECO:0000313" key="3">
    <source>
        <dbReference type="Proteomes" id="UP000265520"/>
    </source>
</evidence>
<sequence length="39" mass="4098">MEVGEGHRGGGEITRIRWGGGESGGSWFGEHVSKRLGDG</sequence>
<dbReference type="AlphaFoldDB" id="A0A392S0C5"/>
<name>A0A392S0C5_9FABA</name>
<protein>
    <submittedName>
        <fullName evidence="2">Uncharacterized protein</fullName>
    </submittedName>
</protein>
<evidence type="ECO:0000313" key="2">
    <source>
        <dbReference type="EMBL" id="MCI41286.1"/>
    </source>
</evidence>
<organism evidence="2 3">
    <name type="scientific">Trifolium medium</name>
    <dbReference type="NCBI Taxonomy" id="97028"/>
    <lineage>
        <taxon>Eukaryota</taxon>
        <taxon>Viridiplantae</taxon>
        <taxon>Streptophyta</taxon>
        <taxon>Embryophyta</taxon>
        <taxon>Tracheophyta</taxon>
        <taxon>Spermatophyta</taxon>
        <taxon>Magnoliopsida</taxon>
        <taxon>eudicotyledons</taxon>
        <taxon>Gunneridae</taxon>
        <taxon>Pentapetalae</taxon>
        <taxon>rosids</taxon>
        <taxon>fabids</taxon>
        <taxon>Fabales</taxon>
        <taxon>Fabaceae</taxon>
        <taxon>Papilionoideae</taxon>
        <taxon>50 kb inversion clade</taxon>
        <taxon>NPAAA clade</taxon>
        <taxon>Hologalegina</taxon>
        <taxon>IRL clade</taxon>
        <taxon>Trifolieae</taxon>
        <taxon>Trifolium</taxon>
    </lineage>
</organism>
<feature type="compositionally biased region" description="Gly residues" evidence="1">
    <location>
        <begin position="18"/>
        <end position="27"/>
    </location>
</feature>
<accession>A0A392S0C5</accession>
<evidence type="ECO:0000256" key="1">
    <source>
        <dbReference type="SAM" id="MobiDB-lite"/>
    </source>
</evidence>
<reference evidence="2 3" key="1">
    <citation type="journal article" date="2018" name="Front. Plant Sci.">
        <title>Red Clover (Trifolium pratense) and Zigzag Clover (T. medium) - A Picture of Genomic Similarities and Differences.</title>
        <authorList>
            <person name="Dluhosova J."/>
            <person name="Istvanek J."/>
            <person name="Nedelnik J."/>
            <person name="Repkova J."/>
        </authorList>
    </citation>
    <scope>NUCLEOTIDE SEQUENCE [LARGE SCALE GENOMIC DNA]</scope>
    <source>
        <strain evidence="3">cv. 10/8</strain>
        <tissue evidence="2">Leaf</tissue>
    </source>
</reference>